<dbReference type="KEGG" id="smon:AWR27_04350"/>
<accession>A0A1P9WTH4</accession>
<name>A0A1P9WTH4_9BACT</name>
<evidence type="ECO:0000256" key="1">
    <source>
        <dbReference type="SAM" id="MobiDB-lite"/>
    </source>
</evidence>
<protein>
    <recommendedName>
        <fullName evidence="4">Lipoprotein</fullName>
    </recommendedName>
</protein>
<dbReference type="EMBL" id="CP014263">
    <property type="protein sequence ID" value="AQG78633.1"/>
    <property type="molecule type" value="Genomic_DNA"/>
</dbReference>
<dbReference type="RefSeq" id="WP_077130072.1">
    <property type="nucleotide sequence ID" value="NZ_CP014263.1"/>
</dbReference>
<organism evidence="2 3">
    <name type="scientific">Spirosoma montaniterrae</name>
    <dbReference type="NCBI Taxonomy" id="1178516"/>
    <lineage>
        <taxon>Bacteria</taxon>
        <taxon>Pseudomonadati</taxon>
        <taxon>Bacteroidota</taxon>
        <taxon>Cytophagia</taxon>
        <taxon>Cytophagales</taxon>
        <taxon>Cytophagaceae</taxon>
        <taxon>Spirosoma</taxon>
    </lineage>
</organism>
<gene>
    <name evidence="2" type="ORF">AWR27_04350</name>
</gene>
<dbReference type="AlphaFoldDB" id="A0A1P9WTH4"/>
<dbReference type="Proteomes" id="UP000187941">
    <property type="component" value="Chromosome"/>
</dbReference>
<sequence>MNRLTRTLLSIVTVGLVALVGCERSDSNQGIDPQTTGAGGTNPACAAFQYADTVFYYREQTTPYLELPTTAQSGTYGTYPQGLSINAATGAINVNASESGLKYRVWFVKTGTADTCTRYVTISGVNYTSKVYQLSANDTLARPFYNAIRALAPPCSDDDDDDDDDDEEEDEDDDDDDDDDNCEFDDGRDDDDGDGLGDEPPAGQEVIPQGIAINKLDGIIDLRQTVNNGTFGTTPVNGSSKSVRIYYRLNDASNKTLNHIDVTFHWYATLSQVPASLLSQITTKTGATLRVAATSLAASRPRPPDIVLVGR</sequence>
<evidence type="ECO:0000313" key="2">
    <source>
        <dbReference type="EMBL" id="AQG78633.1"/>
    </source>
</evidence>
<dbReference type="PROSITE" id="PS51257">
    <property type="entry name" value="PROKAR_LIPOPROTEIN"/>
    <property type="match status" value="1"/>
</dbReference>
<reference evidence="2 3" key="1">
    <citation type="submission" date="2016-01" db="EMBL/GenBank/DDBJ databases">
        <authorList>
            <person name="Oliw E.H."/>
        </authorList>
    </citation>
    <scope>NUCLEOTIDE SEQUENCE [LARGE SCALE GENOMIC DNA]</scope>
    <source>
        <strain evidence="2 3">DY10</strain>
    </source>
</reference>
<proteinExistence type="predicted"/>
<evidence type="ECO:0008006" key="4">
    <source>
        <dbReference type="Google" id="ProtNLM"/>
    </source>
</evidence>
<evidence type="ECO:0000313" key="3">
    <source>
        <dbReference type="Proteomes" id="UP000187941"/>
    </source>
</evidence>
<dbReference type="OrthoDB" id="789752at2"/>
<feature type="compositionally biased region" description="Acidic residues" evidence="1">
    <location>
        <begin position="156"/>
        <end position="197"/>
    </location>
</feature>
<keyword evidence="3" id="KW-1185">Reference proteome</keyword>
<feature type="region of interest" description="Disordered" evidence="1">
    <location>
        <begin position="151"/>
        <end position="209"/>
    </location>
</feature>